<protein>
    <recommendedName>
        <fullName evidence="3">PepSY domain-containing protein</fullName>
    </recommendedName>
</protein>
<evidence type="ECO:0000313" key="2">
    <source>
        <dbReference type="Proteomes" id="UP000031982"/>
    </source>
</evidence>
<reference evidence="1 2" key="1">
    <citation type="submission" date="2015-01" db="EMBL/GenBank/DDBJ databases">
        <title>Genome Assembly of Bacillus badius MTCC 1458.</title>
        <authorList>
            <person name="Verma A."/>
            <person name="Khatri I."/>
            <person name="Mual P."/>
            <person name="Subramanian S."/>
            <person name="Krishnamurthi S."/>
        </authorList>
    </citation>
    <scope>NUCLEOTIDE SEQUENCE [LARGE SCALE GENOMIC DNA]</scope>
    <source>
        <strain evidence="1 2">MTCC 1458</strain>
    </source>
</reference>
<keyword evidence="2" id="KW-1185">Reference proteome</keyword>
<sequence length="142" mass="15708">MTTPVKWILVTLIFMGLVLGIAYASSSQNITVRTTSEAEVLADTVAAGVIRNELNDDGKAERPIEFVNKEELAANLSANLVAVQKNHPYDVKLDYVFVDNKGQVTEIDEEIRGIQFRVQLVNDQGTVKGTAERHLTLHQLES</sequence>
<dbReference type="Proteomes" id="UP000031982">
    <property type="component" value="Unassembled WGS sequence"/>
</dbReference>
<accession>A0ABR5AQQ9</accession>
<dbReference type="EMBL" id="JXLP01000018">
    <property type="protein sequence ID" value="KIL77091.1"/>
    <property type="molecule type" value="Genomic_DNA"/>
</dbReference>
<dbReference type="GeneID" id="92778715"/>
<gene>
    <name evidence="1" type="ORF">SD77_1843</name>
</gene>
<proteinExistence type="predicted"/>
<comment type="caution">
    <text evidence="1">The sequence shown here is derived from an EMBL/GenBank/DDBJ whole genome shotgun (WGS) entry which is preliminary data.</text>
</comment>
<name>A0ABR5AQQ9_BACBA</name>
<organism evidence="1 2">
    <name type="scientific">Bacillus badius</name>
    <dbReference type="NCBI Taxonomy" id="1455"/>
    <lineage>
        <taxon>Bacteria</taxon>
        <taxon>Bacillati</taxon>
        <taxon>Bacillota</taxon>
        <taxon>Bacilli</taxon>
        <taxon>Bacillales</taxon>
        <taxon>Bacillaceae</taxon>
        <taxon>Pseudobacillus</taxon>
    </lineage>
</organism>
<evidence type="ECO:0008006" key="3">
    <source>
        <dbReference type="Google" id="ProtNLM"/>
    </source>
</evidence>
<dbReference type="RefSeq" id="WP_041098527.1">
    <property type="nucleotide sequence ID" value="NZ_BSSZ01000009.1"/>
</dbReference>
<evidence type="ECO:0000313" key="1">
    <source>
        <dbReference type="EMBL" id="KIL77091.1"/>
    </source>
</evidence>